<sequence length="200" mass="21078">MKKSFGIIGSGNIGQAVAKHLVKAGYPVIMSNSRGPESVRDVVKSLGEGAKAGSVRDAVKADVVLLSLPWTQASSLTKAADWKNKLVIDATNHFIRHAPDYQLADLHGKASSQIVAEHLPGASVVKAFNTLNFKILGQDPNQSGGRRVLFISGDDAPSKSVVAEVIKELGFAVVDLGDLANGSEFQQAKGPLATLNLIQL</sequence>
<dbReference type="Proteomes" id="UP000266183">
    <property type="component" value="Chromosome"/>
</dbReference>
<dbReference type="InterPro" id="IPR028939">
    <property type="entry name" value="P5C_Rdtase_cat_N"/>
</dbReference>
<dbReference type="Gene3D" id="3.40.50.720">
    <property type="entry name" value="NAD(P)-binding Rossmann-like Domain"/>
    <property type="match status" value="1"/>
</dbReference>
<dbReference type="GO" id="GO:0016491">
    <property type="term" value="F:oxidoreductase activity"/>
    <property type="evidence" value="ECO:0007669"/>
    <property type="project" value="UniProtKB-KW"/>
</dbReference>
<dbReference type="InterPro" id="IPR051267">
    <property type="entry name" value="STEAP_metalloreductase"/>
</dbReference>
<evidence type="ECO:0000259" key="2">
    <source>
        <dbReference type="Pfam" id="PF03807"/>
    </source>
</evidence>
<feature type="domain" description="Pyrroline-5-carboxylate reductase catalytic N-terminal" evidence="2">
    <location>
        <begin position="5"/>
        <end position="93"/>
    </location>
</feature>
<dbReference type="PANTHER" id="PTHR14239">
    <property type="entry name" value="DUDULIN-RELATED"/>
    <property type="match status" value="1"/>
</dbReference>
<dbReference type="InterPro" id="IPR036291">
    <property type="entry name" value="NAD(P)-bd_dom_sf"/>
</dbReference>
<dbReference type="RefSeq" id="WP_119758116.1">
    <property type="nucleotide sequence ID" value="NZ_CP032382.1"/>
</dbReference>
<dbReference type="EMBL" id="CP032382">
    <property type="protein sequence ID" value="AYB34863.1"/>
    <property type="molecule type" value="Genomic_DNA"/>
</dbReference>
<gene>
    <name evidence="3" type="ORF">D4L85_31680</name>
</gene>
<dbReference type="OrthoDB" id="9786864at2"/>
<accession>A0A385SSR7</accession>
<keyword evidence="4" id="KW-1185">Reference proteome</keyword>
<evidence type="ECO:0000256" key="1">
    <source>
        <dbReference type="ARBA" id="ARBA00023002"/>
    </source>
</evidence>
<reference evidence="4" key="1">
    <citation type="submission" date="2018-09" db="EMBL/GenBank/DDBJ databases">
        <title>Chryseolinea sp. KIS68-18 isolated from soil.</title>
        <authorList>
            <person name="Weon H.-Y."/>
            <person name="Kwon S.-W."/>
            <person name="Lee S.A."/>
        </authorList>
    </citation>
    <scope>NUCLEOTIDE SEQUENCE [LARGE SCALE GENOMIC DNA]</scope>
    <source>
        <strain evidence="4">KIS68-18</strain>
    </source>
</reference>
<dbReference type="SUPFAM" id="SSF51735">
    <property type="entry name" value="NAD(P)-binding Rossmann-fold domains"/>
    <property type="match status" value="1"/>
</dbReference>
<dbReference type="AlphaFoldDB" id="A0A385SSR7"/>
<dbReference type="Pfam" id="PF03807">
    <property type="entry name" value="F420_oxidored"/>
    <property type="match status" value="1"/>
</dbReference>
<evidence type="ECO:0000313" key="4">
    <source>
        <dbReference type="Proteomes" id="UP000266183"/>
    </source>
</evidence>
<evidence type="ECO:0000313" key="3">
    <source>
        <dbReference type="EMBL" id="AYB34863.1"/>
    </source>
</evidence>
<organism evidence="3 4">
    <name type="scientific">Chryseolinea soli</name>
    <dbReference type="NCBI Taxonomy" id="2321403"/>
    <lineage>
        <taxon>Bacteria</taxon>
        <taxon>Pseudomonadati</taxon>
        <taxon>Bacteroidota</taxon>
        <taxon>Cytophagia</taxon>
        <taxon>Cytophagales</taxon>
        <taxon>Fulvivirgaceae</taxon>
        <taxon>Chryseolinea</taxon>
    </lineage>
</organism>
<proteinExistence type="predicted"/>
<keyword evidence="1" id="KW-0560">Oxidoreductase</keyword>
<name>A0A385SSR7_9BACT</name>
<dbReference type="KEGG" id="chk:D4L85_31680"/>
<protein>
    <submittedName>
        <fullName evidence="3">NADP oxidoreductase</fullName>
    </submittedName>
</protein>